<keyword evidence="4 11" id="KW-0589">Pheromone response</keyword>
<dbReference type="InterPro" id="IPR004072">
    <property type="entry name" value="Vmron_rcpt_1"/>
</dbReference>
<organism evidence="12 13">
    <name type="scientific">Microtus ochrogaster</name>
    <name type="common">Prairie vole</name>
    <dbReference type="NCBI Taxonomy" id="79684"/>
    <lineage>
        <taxon>Eukaryota</taxon>
        <taxon>Metazoa</taxon>
        <taxon>Chordata</taxon>
        <taxon>Craniata</taxon>
        <taxon>Vertebrata</taxon>
        <taxon>Euteleostomi</taxon>
        <taxon>Mammalia</taxon>
        <taxon>Eutheria</taxon>
        <taxon>Euarchontoglires</taxon>
        <taxon>Glires</taxon>
        <taxon>Rodentia</taxon>
        <taxon>Myomorpha</taxon>
        <taxon>Muroidea</taxon>
        <taxon>Cricetidae</taxon>
        <taxon>Arvicolinae</taxon>
        <taxon>Microtus</taxon>
    </lineage>
</organism>
<protein>
    <recommendedName>
        <fullName evidence="11">Vomeronasal type-1 receptor</fullName>
    </recommendedName>
</protein>
<comment type="similarity">
    <text evidence="2 11">Belongs to the G-protein coupled receptor 1 family.</text>
</comment>
<keyword evidence="3 11" id="KW-1003">Cell membrane</keyword>
<keyword evidence="5 11" id="KW-0812">Transmembrane</keyword>
<comment type="caution">
    <text evidence="11">Lacks conserved residue(s) required for the propagation of feature annotation.</text>
</comment>
<dbReference type="Pfam" id="PF03402">
    <property type="entry name" value="V1R"/>
    <property type="match status" value="1"/>
</dbReference>
<evidence type="ECO:0000313" key="13">
    <source>
        <dbReference type="Proteomes" id="UP000710432"/>
    </source>
</evidence>
<dbReference type="AlphaFoldDB" id="A0A8J6KJS9"/>
<proteinExistence type="inferred from homology"/>
<keyword evidence="9 11" id="KW-0675">Receptor</keyword>
<comment type="subcellular location">
    <subcellularLocation>
        <location evidence="1 11">Cell membrane</location>
        <topology evidence="1 11">Multi-pass membrane protein</topology>
    </subcellularLocation>
</comment>
<accession>A0A8J6KJS9</accession>
<evidence type="ECO:0000256" key="9">
    <source>
        <dbReference type="ARBA" id="ARBA00023170"/>
    </source>
</evidence>
<evidence type="ECO:0000256" key="10">
    <source>
        <dbReference type="ARBA" id="ARBA00023224"/>
    </source>
</evidence>
<dbReference type="EMBL" id="JAATJU010028005">
    <property type="protein sequence ID" value="KAH0499989.1"/>
    <property type="molecule type" value="Genomic_DNA"/>
</dbReference>
<comment type="caution">
    <text evidence="12">The sequence shown here is derived from an EMBL/GenBank/DDBJ whole genome shotgun (WGS) entry which is preliminary data.</text>
</comment>
<evidence type="ECO:0000256" key="1">
    <source>
        <dbReference type="ARBA" id="ARBA00004651"/>
    </source>
</evidence>
<sequence>MLVTNEYMVTILFRHQTQHKHLHSLSHLRASPEKRATQTILLLVAFFVVVYWVNFIISSTAVLLWMYNPVIHNINL</sequence>
<reference evidence="12" key="1">
    <citation type="submission" date="2020-03" db="EMBL/GenBank/DDBJ databases">
        <title>Studies in the Genomics of Life Span.</title>
        <authorList>
            <person name="Glass D."/>
        </authorList>
    </citation>
    <scope>NUCLEOTIDE SEQUENCE</scope>
    <source>
        <strain evidence="12">LTLLF</strain>
        <tissue evidence="12">Muscle</tissue>
    </source>
</reference>
<evidence type="ECO:0000256" key="2">
    <source>
        <dbReference type="ARBA" id="ARBA00010663"/>
    </source>
</evidence>
<dbReference type="PANTHER" id="PTHR24062">
    <property type="entry name" value="VOMERONASAL TYPE-1 RECEPTOR"/>
    <property type="match status" value="1"/>
</dbReference>
<dbReference type="Proteomes" id="UP000710432">
    <property type="component" value="Unassembled WGS sequence"/>
</dbReference>
<evidence type="ECO:0000256" key="11">
    <source>
        <dbReference type="RuleBase" id="RU364061"/>
    </source>
</evidence>
<name>A0A8J6KJS9_MICOH</name>
<evidence type="ECO:0000256" key="7">
    <source>
        <dbReference type="ARBA" id="ARBA00023040"/>
    </source>
</evidence>
<evidence type="ECO:0000256" key="5">
    <source>
        <dbReference type="ARBA" id="ARBA00022692"/>
    </source>
</evidence>
<evidence type="ECO:0000256" key="8">
    <source>
        <dbReference type="ARBA" id="ARBA00023136"/>
    </source>
</evidence>
<evidence type="ECO:0000256" key="4">
    <source>
        <dbReference type="ARBA" id="ARBA00022507"/>
    </source>
</evidence>
<keyword evidence="10 11" id="KW-0807">Transducer</keyword>
<keyword evidence="8 11" id="KW-0472">Membrane</keyword>
<keyword evidence="6 11" id="KW-1133">Transmembrane helix</keyword>
<evidence type="ECO:0000313" key="12">
    <source>
        <dbReference type="EMBL" id="KAH0499989.1"/>
    </source>
</evidence>
<evidence type="ECO:0000256" key="3">
    <source>
        <dbReference type="ARBA" id="ARBA00022475"/>
    </source>
</evidence>
<dbReference type="GO" id="GO:0005886">
    <property type="term" value="C:plasma membrane"/>
    <property type="evidence" value="ECO:0007669"/>
    <property type="project" value="UniProtKB-SubCell"/>
</dbReference>
<dbReference type="GO" id="GO:0019236">
    <property type="term" value="P:response to pheromone"/>
    <property type="evidence" value="ECO:0007669"/>
    <property type="project" value="UniProtKB-KW"/>
</dbReference>
<gene>
    <name evidence="12" type="ORF">LTLLF_203250</name>
</gene>
<evidence type="ECO:0000256" key="6">
    <source>
        <dbReference type="ARBA" id="ARBA00022989"/>
    </source>
</evidence>
<keyword evidence="7 11" id="KW-0297">G-protein coupled receptor</keyword>
<feature type="transmembrane region" description="Helical" evidence="11">
    <location>
        <begin position="40"/>
        <end position="67"/>
    </location>
</feature>
<dbReference type="GO" id="GO:0016503">
    <property type="term" value="F:pheromone receptor activity"/>
    <property type="evidence" value="ECO:0007669"/>
    <property type="project" value="InterPro"/>
</dbReference>